<dbReference type="InterPro" id="IPR011040">
    <property type="entry name" value="Sialidase"/>
</dbReference>
<evidence type="ECO:0000259" key="2">
    <source>
        <dbReference type="Pfam" id="PF13088"/>
    </source>
</evidence>
<dbReference type="InterPro" id="IPR036278">
    <property type="entry name" value="Sialidase_sf"/>
</dbReference>
<gene>
    <name evidence="3" type="ORF">CYMTET_14092</name>
</gene>
<protein>
    <recommendedName>
        <fullName evidence="2">Sialidase domain-containing protein</fullName>
    </recommendedName>
</protein>
<evidence type="ECO:0000256" key="1">
    <source>
        <dbReference type="SAM" id="SignalP"/>
    </source>
</evidence>
<dbReference type="Gene3D" id="2.120.10.10">
    <property type="match status" value="1"/>
</dbReference>
<evidence type="ECO:0000313" key="4">
    <source>
        <dbReference type="Proteomes" id="UP001190700"/>
    </source>
</evidence>
<dbReference type="PANTHER" id="PTHR43752">
    <property type="entry name" value="BNR/ASP-BOX REPEAT FAMILY PROTEIN"/>
    <property type="match status" value="1"/>
</dbReference>
<feature type="signal peptide" evidence="1">
    <location>
        <begin position="1"/>
        <end position="25"/>
    </location>
</feature>
<organism evidence="3 4">
    <name type="scientific">Cymbomonas tetramitiformis</name>
    <dbReference type="NCBI Taxonomy" id="36881"/>
    <lineage>
        <taxon>Eukaryota</taxon>
        <taxon>Viridiplantae</taxon>
        <taxon>Chlorophyta</taxon>
        <taxon>Pyramimonadophyceae</taxon>
        <taxon>Pyramimonadales</taxon>
        <taxon>Pyramimonadaceae</taxon>
        <taxon>Cymbomonas</taxon>
    </lineage>
</organism>
<dbReference type="Proteomes" id="UP001190700">
    <property type="component" value="Unassembled WGS sequence"/>
</dbReference>
<dbReference type="EMBL" id="LGRX02005753">
    <property type="protein sequence ID" value="KAK3277932.1"/>
    <property type="molecule type" value="Genomic_DNA"/>
</dbReference>
<feature type="domain" description="Sialidase" evidence="2">
    <location>
        <begin position="243"/>
        <end position="644"/>
    </location>
</feature>
<dbReference type="PANTHER" id="PTHR43752:SF2">
    <property type="entry name" value="BNR_ASP-BOX REPEAT FAMILY PROTEIN"/>
    <property type="match status" value="1"/>
</dbReference>
<dbReference type="Pfam" id="PF13088">
    <property type="entry name" value="BNR_2"/>
    <property type="match status" value="1"/>
</dbReference>
<reference evidence="3 4" key="1">
    <citation type="journal article" date="2015" name="Genome Biol. Evol.">
        <title>Comparative Genomics of a Bacterivorous Green Alga Reveals Evolutionary Causalities and Consequences of Phago-Mixotrophic Mode of Nutrition.</title>
        <authorList>
            <person name="Burns J.A."/>
            <person name="Paasch A."/>
            <person name="Narechania A."/>
            <person name="Kim E."/>
        </authorList>
    </citation>
    <scope>NUCLEOTIDE SEQUENCE [LARGE SCALE GENOMIC DNA]</scope>
    <source>
        <strain evidence="3 4">PLY_AMNH</strain>
    </source>
</reference>
<accession>A0AAE0GH55</accession>
<dbReference type="SUPFAM" id="SSF50939">
    <property type="entry name" value="Sialidases"/>
    <property type="match status" value="1"/>
</dbReference>
<name>A0AAE0GH55_9CHLO</name>
<comment type="caution">
    <text evidence="3">The sequence shown here is derived from an EMBL/GenBank/DDBJ whole genome shotgun (WGS) entry which is preliminary data.</text>
</comment>
<keyword evidence="4" id="KW-1185">Reference proteome</keyword>
<dbReference type="AlphaFoldDB" id="A0AAE0GH55"/>
<sequence>MRASRLLRCWWVLLISQVLVPYGAALRWVDTEEACREQANSQKVVFEQYMTRNAATQSQNHKTERLKKFNLDNQKTLAVCLEHVKMSKPKPKPKPKAAPVQAPPPTLMTARQAAIQQAAFLSGTGREGFSDDIAATERLRAAHPHRPKPTRDSKHRDEAIQRELQRGASDVNQRYADIRMVGKKKMWKTSSKEEPGSMREYSGCWGAMIPPLGYLAISPTVLLLPHLRALMVAWTDIGPKGTSIVRSILQLHPLSHRGDSSWLAPKVLIHTPLATQEATRLAAPTGAMVSRKTPSTPLLFLDQRSDTTVLFYGVSPRDKAPGGNFPNRCKPWYECLLQLRVRHSMNFGGEWRDPVGVLGELPFRGTVLHGQMVKSQREAMGWVRVHHWMEEWGRVSEWLLPLTVQTPDHSYGRSVLVWTEDSGKTWGSANMTWMNDGLVYPVLAYVKSGYLVAYFASAIGHRIMFSVSLDHGRSWSAPQETALPSNGQPIAVTSFKSGLMCLVFSNAEHVYAHAPLALLPLPFCAQAPALPSLSPLQRSGCASPRQAPLWRPQRDLLQGVHQPNAAARRRSKGRTYSKARQPLNTTYFALPVNLPPATLWGPMSIACSPDEGESWPYVRDLDAQVDLNYDRPTVLTTADDSTHIMYDVTITPRKRYELGKAVP</sequence>
<feature type="chain" id="PRO_5042153280" description="Sialidase domain-containing protein" evidence="1">
    <location>
        <begin position="26"/>
        <end position="663"/>
    </location>
</feature>
<dbReference type="CDD" id="cd15482">
    <property type="entry name" value="Sialidase_non-viral"/>
    <property type="match status" value="1"/>
</dbReference>
<evidence type="ECO:0000313" key="3">
    <source>
        <dbReference type="EMBL" id="KAK3277932.1"/>
    </source>
</evidence>
<proteinExistence type="predicted"/>
<keyword evidence="1" id="KW-0732">Signal</keyword>